<evidence type="ECO:0000256" key="1">
    <source>
        <dbReference type="ARBA" id="ARBA00004141"/>
    </source>
</evidence>
<dbReference type="InterPro" id="IPR051679">
    <property type="entry name" value="DASS-Related_Transporters"/>
</dbReference>
<dbReference type="GO" id="GO:0022857">
    <property type="term" value="F:transmembrane transporter activity"/>
    <property type="evidence" value="ECO:0007669"/>
    <property type="project" value="InterPro"/>
</dbReference>
<feature type="transmembrane region" description="Helical" evidence="6">
    <location>
        <begin position="169"/>
        <end position="185"/>
    </location>
</feature>
<evidence type="ECO:0000313" key="8">
    <source>
        <dbReference type="Proteomes" id="UP000600171"/>
    </source>
</evidence>
<organism evidence="7 8">
    <name type="scientific">Rothia aerolata</name>
    <dbReference type="NCBI Taxonomy" id="1812262"/>
    <lineage>
        <taxon>Bacteria</taxon>
        <taxon>Bacillati</taxon>
        <taxon>Actinomycetota</taxon>
        <taxon>Actinomycetes</taxon>
        <taxon>Micrococcales</taxon>
        <taxon>Micrococcaceae</taxon>
        <taxon>Rothia</taxon>
    </lineage>
</organism>
<dbReference type="InterPro" id="IPR001898">
    <property type="entry name" value="SLC13A/DASS"/>
</dbReference>
<keyword evidence="2 6" id="KW-0812">Transmembrane</keyword>
<feature type="region of interest" description="Disordered" evidence="5">
    <location>
        <begin position="1"/>
        <end position="21"/>
    </location>
</feature>
<dbReference type="Proteomes" id="UP000600171">
    <property type="component" value="Unassembled WGS sequence"/>
</dbReference>
<evidence type="ECO:0000256" key="5">
    <source>
        <dbReference type="SAM" id="MobiDB-lite"/>
    </source>
</evidence>
<feature type="transmembrane region" description="Helical" evidence="6">
    <location>
        <begin position="111"/>
        <end position="135"/>
    </location>
</feature>
<feature type="transmembrane region" description="Helical" evidence="6">
    <location>
        <begin position="289"/>
        <end position="306"/>
    </location>
</feature>
<feature type="transmembrane region" description="Helical" evidence="6">
    <location>
        <begin position="30"/>
        <end position="50"/>
    </location>
</feature>
<feature type="transmembrane region" description="Helical" evidence="6">
    <location>
        <begin position="382"/>
        <end position="399"/>
    </location>
</feature>
<feature type="transmembrane region" description="Helical" evidence="6">
    <location>
        <begin position="406"/>
        <end position="430"/>
    </location>
</feature>
<feature type="transmembrane region" description="Helical" evidence="6">
    <location>
        <begin position="147"/>
        <end position="163"/>
    </location>
</feature>
<evidence type="ECO:0000256" key="2">
    <source>
        <dbReference type="ARBA" id="ARBA00022692"/>
    </source>
</evidence>
<dbReference type="PANTHER" id="PTHR43652">
    <property type="entry name" value="BASIC AMINO ACID ANTIPORTER YFCC-RELATED"/>
    <property type="match status" value="1"/>
</dbReference>
<feature type="compositionally biased region" description="Polar residues" evidence="5">
    <location>
        <begin position="1"/>
        <end position="14"/>
    </location>
</feature>
<dbReference type="Pfam" id="PF00939">
    <property type="entry name" value="Na_sulph_symp"/>
    <property type="match status" value="1"/>
</dbReference>
<feature type="transmembrane region" description="Helical" evidence="6">
    <location>
        <begin position="82"/>
        <end position="99"/>
    </location>
</feature>
<evidence type="ECO:0000313" key="7">
    <source>
        <dbReference type="EMBL" id="GGH63896.1"/>
    </source>
</evidence>
<dbReference type="PANTHER" id="PTHR43652:SF2">
    <property type="entry name" value="BASIC AMINO ACID ANTIPORTER YFCC-RELATED"/>
    <property type="match status" value="1"/>
</dbReference>
<feature type="transmembrane region" description="Helical" evidence="6">
    <location>
        <begin position="192"/>
        <end position="212"/>
    </location>
</feature>
<feature type="transmembrane region" description="Helical" evidence="6">
    <location>
        <begin position="471"/>
        <end position="491"/>
    </location>
</feature>
<accession>A0A917IUG8</accession>
<feature type="transmembrane region" description="Helical" evidence="6">
    <location>
        <begin position="232"/>
        <end position="259"/>
    </location>
</feature>
<dbReference type="EMBL" id="BMDC01000002">
    <property type="protein sequence ID" value="GGH63896.1"/>
    <property type="molecule type" value="Genomic_DNA"/>
</dbReference>
<sequence length="496" mass="51367">MNQLKNSSAGSTLTAKAEAGQRRPSDIPTALVVSAAAATALVILIALAGFGQTTLSVEAALTLSIFVVAVWAWVFSPLPDTYVALAAAVLLVLCGVLPTDELTDSLGNETIWLLVAAVVIAQAISASGLATRMTGWMVSRAKTTRSLFYWLAVALFVTAFMIPSTSGRAALALPIFTAVAAAVAEQKKVVRALSILVPSVILLSAVSSYIGAGAHLITDEILDSYGFDSIGFVRWMLLGAGLGLTASLLCTELVLRLFLGSAERKIHMENISGDSLGVSAQLDLTEKKVLTVLALVILGWCTESLHGLDTVVVALLGALAITAPGVSGISLGSGLKKAPWPLLIFMAATLALGDALVESGAAGWLGDSIFSPLAAMGSGSQFLFLVLLIAISTLAHLLIQSRSARSAVLIPLIIPAAVSLGVNPVAAAFISTAAAGFCHTLTSSAKPVALFSKVEGFEVFAPADLLRLSAWLAPLHGLLILVFALVIWPLLGMKFF</sequence>
<reference evidence="7 8" key="1">
    <citation type="journal article" date="2014" name="Int. J. Syst. Evol. Microbiol.">
        <title>Complete genome sequence of Corynebacterium casei LMG S-19264T (=DSM 44701T), isolated from a smear-ripened cheese.</title>
        <authorList>
            <consortium name="US DOE Joint Genome Institute (JGI-PGF)"/>
            <person name="Walter F."/>
            <person name="Albersmeier A."/>
            <person name="Kalinowski J."/>
            <person name="Ruckert C."/>
        </authorList>
    </citation>
    <scope>NUCLEOTIDE SEQUENCE [LARGE SCALE GENOMIC DNA]</scope>
    <source>
        <strain evidence="7 8">CCM 8669</strain>
    </source>
</reference>
<name>A0A917IUG8_9MICC</name>
<comment type="subcellular location">
    <subcellularLocation>
        <location evidence="1">Membrane</location>
        <topology evidence="1">Multi-pass membrane protein</topology>
    </subcellularLocation>
</comment>
<feature type="transmembrane region" description="Helical" evidence="6">
    <location>
        <begin position="56"/>
        <end position="75"/>
    </location>
</feature>
<gene>
    <name evidence="7" type="ORF">GCM10007359_15660</name>
</gene>
<keyword evidence="8" id="KW-1185">Reference proteome</keyword>
<protein>
    <submittedName>
        <fullName evidence="7">Transporter</fullName>
    </submittedName>
</protein>
<keyword evidence="3 6" id="KW-1133">Transmembrane helix</keyword>
<feature type="transmembrane region" description="Helical" evidence="6">
    <location>
        <begin position="342"/>
        <end position="362"/>
    </location>
</feature>
<proteinExistence type="predicted"/>
<dbReference type="RefSeq" id="WP_188359801.1">
    <property type="nucleotide sequence ID" value="NZ_BMDC01000002.1"/>
</dbReference>
<feature type="transmembrane region" description="Helical" evidence="6">
    <location>
        <begin position="312"/>
        <end position="335"/>
    </location>
</feature>
<keyword evidence="4 6" id="KW-0472">Membrane</keyword>
<evidence type="ECO:0000256" key="4">
    <source>
        <dbReference type="ARBA" id="ARBA00023136"/>
    </source>
</evidence>
<dbReference type="GO" id="GO:0005886">
    <property type="term" value="C:plasma membrane"/>
    <property type="evidence" value="ECO:0007669"/>
    <property type="project" value="TreeGrafter"/>
</dbReference>
<evidence type="ECO:0000256" key="3">
    <source>
        <dbReference type="ARBA" id="ARBA00022989"/>
    </source>
</evidence>
<dbReference type="AlphaFoldDB" id="A0A917IUG8"/>
<evidence type="ECO:0000256" key="6">
    <source>
        <dbReference type="SAM" id="Phobius"/>
    </source>
</evidence>
<comment type="caution">
    <text evidence="7">The sequence shown here is derived from an EMBL/GenBank/DDBJ whole genome shotgun (WGS) entry which is preliminary data.</text>
</comment>